<evidence type="ECO:0000313" key="7">
    <source>
        <dbReference type="Proteomes" id="UP000265566"/>
    </source>
</evidence>
<dbReference type="Gene3D" id="2.60.40.10">
    <property type="entry name" value="Immunoglobulins"/>
    <property type="match status" value="1"/>
</dbReference>
<dbReference type="eggNOG" id="KOG1616">
    <property type="taxonomic scope" value="Eukaryota"/>
</dbReference>
<reference evidence="4" key="5">
    <citation type="journal article" date="2018" name="Nat. Plants">
        <title>Whole-genome landscape of Medicago truncatula symbiotic genes.</title>
        <authorList>
            <person name="Pecrix Y."/>
            <person name="Gamas P."/>
            <person name="Carrere S."/>
        </authorList>
    </citation>
    <scope>NUCLEOTIDE SEQUENCE</scope>
    <source>
        <tissue evidence="4">Leaves</tissue>
    </source>
</reference>
<dbReference type="SUPFAM" id="SSF160219">
    <property type="entry name" value="AMPKBI-like"/>
    <property type="match status" value="1"/>
</dbReference>
<feature type="domain" description="Association with the SNF1 complex (ASC)" evidence="2">
    <location>
        <begin position="147"/>
        <end position="237"/>
    </location>
</feature>
<dbReference type="InterPro" id="IPR014756">
    <property type="entry name" value="Ig_E-set"/>
</dbReference>
<dbReference type="CDD" id="cd02859">
    <property type="entry name" value="E_set_AMPKbeta_like_N"/>
    <property type="match status" value="1"/>
</dbReference>
<reference evidence="5" key="3">
    <citation type="submission" date="2015-04" db="UniProtKB">
        <authorList>
            <consortium name="EnsemblPlants"/>
        </authorList>
    </citation>
    <scope>IDENTIFICATION</scope>
    <source>
        <strain evidence="5">cv. Jemalong A17</strain>
    </source>
</reference>
<evidence type="ECO:0000259" key="2">
    <source>
        <dbReference type="SMART" id="SM01010"/>
    </source>
</evidence>
<dbReference type="PANTHER" id="PTHR46316">
    <property type="entry name" value="SNF1-RELATED PROTEIN KINASE REGULATORY SUBUNIT BETA-1"/>
    <property type="match status" value="1"/>
</dbReference>
<name>G7JMX8_MEDTR</name>
<dbReference type="Proteomes" id="UP000265566">
    <property type="component" value="Chromosome 4"/>
</dbReference>
<dbReference type="EMBL" id="CM001220">
    <property type="protein sequence ID" value="AES92801.2"/>
    <property type="molecule type" value="Genomic_DNA"/>
</dbReference>
<dbReference type="OrthoDB" id="531008at2759"/>
<dbReference type="InterPro" id="IPR006828">
    <property type="entry name" value="ASC_dom"/>
</dbReference>
<reference evidence="3 6" key="1">
    <citation type="journal article" date="2011" name="Nature">
        <title>The Medicago genome provides insight into the evolution of rhizobial symbioses.</title>
        <authorList>
            <person name="Young N.D."/>
            <person name="Debelle F."/>
            <person name="Oldroyd G.E."/>
            <person name="Geurts R."/>
            <person name="Cannon S.B."/>
            <person name="Udvardi M.K."/>
            <person name="Benedito V.A."/>
            <person name="Mayer K.F."/>
            <person name="Gouzy J."/>
            <person name="Schoof H."/>
            <person name="Van de Peer Y."/>
            <person name="Proost S."/>
            <person name="Cook D.R."/>
            <person name="Meyers B.C."/>
            <person name="Spannagl M."/>
            <person name="Cheung F."/>
            <person name="De Mita S."/>
            <person name="Krishnakumar V."/>
            <person name="Gundlach H."/>
            <person name="Zhou S."/>
            <person name="Mudge J."/>
            <person name="Bharti A.K."/>
            <person name="Murray J.D."/>
            <person name="Naoumkina M.A."/>
            <person name="Rosen B."/>
            <person name="Silverstein K.A."/>
            <person name="Tang H."/>
            <person name="Rombauts S."/>
            <person name="Zhao P.X."/>
            <person name="Zhou P."/>
            <person name="Barbe V."/>
            <person name="Bardou P."/>
            <person name="Bechner M."/>
            <person name="Bellec A."/>
            <person name="Berger A."/>
            <person name="Berges H."/>
            <person name="Bidwell S."/>
            <person name="Bisseling T."/>
            <person name="Choisne N."/>
            <person name="Couloux A."/>
            <person name="Denny R."/>
            <person name="Deshpande S."/>
            <person name="Dai X."/>
            <person name="Doyle J.J."/>
            <person name="Dudez A.M."/>
            <person name="Farmer A.D."/>
            <person name="Fouteau S."/>
            <person name="Franken C."/>
            <person name="Gibelin C."/>
            <person name="Gish J."/>
            <person name="Goldstein S."/>
            <person name="Gonzalez A.J."/>
            <person name="Green P.J."/>
            <person name="Hallab A."/>
            <person name="Hartog M."/>
            <person name="Hua A."/>
            <person name="Humphray S.J."/>
            <person name="Jeong D.H."/>
            <person name="Jing Y."/>
            <person name="Jocker A."/>
            <person name="Kenton S.M."/>
            <person name="Kim D.J."/>
            <person name="Klee K."/>
            <person name="Lai H."/>
            <person name="Lang C."/>
            <person name="Lin S."/>
            <person name="Macmil S.L."/>
            <person name="Magdelenat G."/>
            <person name="Matthews L."/>
            <person name="McCorrison J."/>
            <person name="Monaghan E.L."/>
            <person name="Mun J.H."/>
            <person name="Najar F.Z."/>
            <person name="Nicholson C."/>
            <person name="Noirot C."/>
            <person name="O'Bleness M."/>
            <person name="Paule C.R."/>
            <person name="Poulain J."/>
            <person name="Prion F."/>
            <person name="Qin B."/>
            <person name="Qu C."/>
            <person name="Retzel E.F."/>
            <person name="Riddle C."/>
            <person name="Sallet E."/>
            <person name="Samain S."/>
            <person name="Samson N."/>
            <person name="Sanders I."/>
            <person name="Saurat O."/>
            <person name="Scarpelli C."/>
            <person name="Schiex T."/>
            <person name="Segurens B."/>
            <person name="Severin A.J."/>
            <person name="Sherrier D.J."/>
            <person name="Shi R."/>
            <person name="Sims S."/>
            <person name="Singer S.R."/>
            <person name="Sinharoy S."/>
            <person name="Sterck L."/>
            <person name="Viollet A."/>
            <person name="Wang B.B."/>
            <person name="Wang K."/>
            <person name="Wang M."/>
            <person name="Wang X."/>
            <person name="Warfsmann J."/>
            <person name="Weissenbach J."/>
            <person name="White D.D."/>
            <person name="White J.D."/>
            <person name="Wiley G.B."/>
            <person name="Wincker P."/>
            <person name="Xing Y."/>
            <person name="Yang L."/>
            <person name="Yao Z."/>
            <person name="Ying F."/>
            <person name="Zhai J."/>
            <person name="Zhou L."/>
            <person name="Zuber A."/>
            <person name="Denarie J."/>
            <person name="Dixon R.A."/>
            <person name="May G.D."/>
            <person name="Schwartz D.C."/>
            <person name="Rogers J."/>
            <person name="Quetier F."/>
            <person name="Town C.D."/>
            <person name="Roe B.A."/>
        </authorList>
    </citation>
    <scope>NUCLEOTIDE SEQUENCE [LARGE SCALE GENOMIC DNA]</scope>
    <source>
        <strain evidence="3">A17</strain>
        <strain evidence="5 6">cv. Jemalong A17</strain>
    </source>
</reference>
<dbReference type="SUPFAM" id="SSF81296">
    <property type="entry name" value="E set domains"/>
    <property type="match status" value="1"/>
</dbReference>
<dbReference type="KEGG" id="mtr:11438642"/>
<gene>
    <name evidence="5" type="primary">11438642</name>
    <name evidence="3" type="ordered locus">MTR_4g133970</name>
    <name evidence="4" type="ORF">MtrunA17_Chr4g0076291</name>
</gene>
<dbReference type="InterPro" id="IPR032640">
    <property type="entry name" value="AMPK1_CBM"/>
</dbReference>
<dbReference type="SMART" id="SM01010">
    <property type="entry name" value="AMPKBI"/>
    <property type="match status" value="1"/>
</dbReference>
<dbReference type="Pfam" id="PF16561">
    <property type="entry name" value="AMPK1_CBM"/>
    <property type="match status" value="1"/>
</dbReference>
<evidence type="ECO:0000313" key="6">
    <source>
        <dbReference type="Proteomes" id="UP000002051"/>
    </source>
</evidence>
<reference evidence="7" key="4">
    <citation type="journal article" date="2018" name="Nat. Plants">
        <title>Whole-genome landscape of Medicago truncatula symbiotic genes.</title>
        <authorList>
            <person name="Pecrix Y."/>
            <person name="Staton S.E."/>
            <person name="Sallet E."/>
            <person name="Lelandais-Briere C."/>
            <person name="Moreau S."/>
            <person name="Carrere S."/>
            <person name="Blein T."/>
            <person name="Jardinaud M.F."/>
            <person name="Latrasse D."/>
            <person name="Zouine M."/>
            <person name="Zahm M."/>
            <person name="Kreplak J."/>
            <person name="Mayjonade B."/>
            <person name="Satge C."/>
            <person name="Perez M."/>
            <person name="Cauet S."/>
            <person name="Marande W."/>
            <person name="Chantry-Darmon C."/>
            <person name="Lopez-Roques C."/>
            <person name="Bouchez O."/>
            <person name="Berard A."/>
            <person name="Debelle F."/>
            <person name="Munos S."/>
            <person name="Bendahmane A."/>
            <person name="Berges H."/>
            <person name="Niebel A."/>
            <person name="Buitink J."/>
            <person name="Frugier F."/>
            <person name="Benhamed M."/>
            <person name="Crespi M."/>
            <person name="Gouzy J."/>
            <person name="Gamas P."/>
        </authorList>
    </citation>
    <scope>NUCLEOTIDE SEQUENCE [LARGE SCALE GENOMIC DNA]</scope>
    <source>
        <strain evidence="7">cv. Jemalong A17</strain>
    </source>
</reference>
<keyword evidence="6" id="KW-1185">Reference proteome</keyword>
<accession>G7JMX8</accession>
<dbReference type="STRING" id="3880.G7JMX8"/>
<comment type="similarity">
    <text evidence="1">Belongs to the 5'-AMP-activated protein kinase beta subunit family.</text>
</comment>
<evidence type="ECO:0000313" key="5">
    <source>
        <dbReference type="EnsemblPlants" id="AES92801"/>
    </source>
</evidence>
<evidence type="ECO:0000256" key="1">
    <source>
        <dbReference type="ARBA" id="ARBA00010926"/>
    </source>
</evidence>
<dbReference type="Proteomes" id="UP000002051">
    <property type="component" value="Chromosome 4"/>
</dbReference>
<sequence length="239" mass="26328">MGNVNVNGNSSSPQVPAAPLQRHDEMHVIVPTHSSSQTTPGYPDIYNENKVPTMITWSYGGGQQIFVQGSWDNWNSRTALQKSGKDFTILKVLASGVYHYRFIVDGIGCYDPELPWSKDEAGNACNILDLQDYVPEDIGSISAFEPPQSPTSSYDNLPFSSEDCAKEPPLVPPQLATTPLNVCTENVEIQPTKPRPQHSVLNHFYIPKGESSPSVVALGSTNRFLSKYVTVVLYKSVQR</sequence>
<dbReference type="InterPro" id="IPR043554">
    <property type="entry name" value="KINB"/>
</dbReference>
<evidence type="ECO:0000313" key="4">
    <source>
        <dbReference type="EMBL" id="RHN65103.1"/>
    </source>
</evidence>
<reference evidence="3 6" key="2">
    <citation type="journal article" date="2014" name="BMC Genomics">
        <title>An improved genome release (version Mt4.0) for the model legume Medicago truncatula.</title>
        <authorList>
            <person name="Tang H."/>
            <person name="Krishnakumar V."/>
            <person name="Bidwell S."/>
            <person name="Rosen B."/>
            <person name="Chan A."/>
            <person name="Zhou S."/>
            <person name="Gentzbittel L."/>
            <person name="Childs K.L."/>
            <person name="Yandell M."/>
            <person name="Gundlach H."/>
            <person name="Mayer K.F."/>
            <person name="Schwartz D.C."/>
            <person name="Town C.D."/>
        </authorList>
    </citation>
    <scope>GENOME REANNOTATION</scope>
    <source>
        <strain evidence="3">A17</strain>
        <strain evidence="5 6">cv. Jemalong A17</strain>
    </source>
</reference>
<dbReference type="AlphaFoldDB" id="G7JMX8"/>
<dbReference type="Gramene" id="rna28001">
    <property type="protein sequence ID" value="RHN65103.1"/>
    <property type="gene ID" value="gene28001"/>
</dbReference>
<evidence type="ECO:0000313" key="3">
    <source>
        <dbReference type="EMBL" id="AES92801.2"/>
    </source>
</evidence>
<dbReference type="EMBL" id="PSQE01000004">
    <property type="protein sequence ID" value="RHN65103.1"/>
    <property type="molecule type" value="Genomic_DNA"/>
</dbReference>
<dbReference type="EnsemblPlants" id="AES92801">
    <property type="protein sequence ID" value="AES92801"/>
    <property type="gene ID" value="MTR_4g133970"/>
</dbReference>
<dbReference type="HOGENOM" id="CLU_070949_0_0_1"/>
<dbReference type="PANTHER" id="PTHR46316:SF2">
    <property type="entry name" value="SNF1-RELATED PROTEIN KINASE REGULATORY SUBUNIT BETA-2"/>
    <property type="match status" value="1"/>
</dbReference>
<dbReference type="GO" id="GO:0009507">
    <property type="term" value="C:chloroplast"/>
    <property type="evidence" value="ECO:0007669"/>
    <property type="project" value="UniProtKB-ARBA"/>
</dbReference>
<dbReference type="Gene3D" id="6.20.250.60">
    <property type="match status" value="1"/>
</dbReference>
<protein>
    <submittedName>
        <fullName evidence="4">Putative association with the SNF1 complex (ASC) domain, immunoglobulin E-set</fullName>
    </submittedName>
    <submittedName>
        <fullName evidence="3">SNF1-related kinase regulatory beta protein</fullName>
    </submittedName>
</protein>
<dbReference type="Pfam" id="PF04739">
    <property type="entry name" value="AMPKBI"/>
    <property type="match status" value="1"/>
</dbReference>
<proteinExistence type="inferred from homology"/>
<accession>A0A0C3X977</accession>
<organism evidence="3 6">
    <name type="scientific">Medicago truncatula</name>
    <name type="common">Barrel medic</name>
    <name type="synonym">Medicago tribuloides</name>
    <dbReference type="NCBI Taxonomy" id="3880"/>
    <lineage>
        <taxon>Eukaryota</taxon>
        <taxon>Viridiplantae</taxon>
        <taxon>Streptophyta</taxon>
        <taxon>Embryophyta</taxon>
        <taxon>Tracheophyta</taxon>
        <taxon>Spermatophyta</taxon>
        <taxon>Magnoliopsida</taxon>
        <taxon>eudicotyledons</taxon>
        <taxon>Gunneridae</taxon>
        <taxon>Pentapetalae</taxon>
        <taxon>rosids</taxon>
        <taxon>fabids</taxon>
        <taxon>Fabales</taxon>
        <taxon>Fabaceae</taxon>
        <taxon>Papilionoideae</taxon>
        <taxon>50 kb inversion clade</taxon>
        <taxon>NPAAA clade</taxon>
        <taxon>Hologalegina</taxon>
        <taxon>IRL clade</taxon>
        <taxon>Trifolieae</taxon>
        <taxon>Medicago</taxon>
    </lineage>
</organism>
<dbReference type="InterPro" id="IPR013783">
    <property type="entry name" value="Ig-like_fold"/>
</dbReference>
<dbReference type="InterPro" id="IPR037256">
    <property type="entry name" value="ASC_dom_sf"/>
</dbReference>
<dbReference type="PaxDb" id="3880-AES92801"/>